<keyword evidence="3" id="KW-1185">Reference proteome</keyword>
<dbReference type="CDD" id="cd21808">
    <property type="entry name" value="ABC-2_lan_permease_MutG"/>
    <property type="match status" value="1"/>
</dbReference>
<dbReference type="STRING" id="1844972.A7K91_22125"/>
<evidence type="ECO:0008006" key="4">
    <source>
        <dbReference type="Google" id="ProtNLM"/>
    </source>
</evidence>
<dbReference type="EMBL" id="LYPA01000032">
    <property type="protein sequence ID" value="OBR67585.1"/>
    <property type="molecule type" value="Genomic_DNA"/>
</dbReference>
<dbReference type="AlphaFoldDB" id="A0A1A5YQB3"/>
<dbReference type="OrthoDB" id="1701852at2"/>
<proteinExistence type="predicted"/>
<keyword evidence="1" id="KW-0812">Transmembrane</keyword>
<dbReference type="InterPro" id="IPR022294">
    <property type="entry name" value="ABC-transptr_permeasesu"/>
</dbReference>
<feature type="transmembrane region" description="Helical" evidence="1">
    <location>
        <begin position="146"/>
        <end position="168"/>
    </location>
</feature>
<feature type="transmembrane region" description="Helical" evidence="1">
    <location>
        <begin position="239"/>
        <end position="259"/>
    </location>
</feature>
<gene>
    <name evidence="2" type="ORF">A7K91_22125</name>
</gene>
<dbReference type="NCBIfam" id="TIGR03733">
    <property type="entry name" value="lanti_perm_MutG"/>
    <property type="match status" value="1"/>
</dbReference>
<feature type="transmembrane region" description="Helical" evidence="1">
    <location>
        <begin position="68"/>
        <end position="86"/>
    </location>
</feature>
<dbReference type="Proteomes" id="UP000092024">
    <property type="component" value="Unassembled WGS sequence"/>
</dbReference>
<feature type="transmembrane region" description="Helical" evidence="1">
    <location>
        <begin position="30"/>
        <end position="48"/>
    </location>
</feature>
<protein>
    <recommendedName>
        <fullName evidence="4">Lantibiotic ABC transporter permease</fullName>
    </recommendedName>
</protein>
<keyword evidence="1" id="KW-1133">Transmembrane helix</keyword>
<organism evidence="2 3">
    <name type="scientific">Paenibacillus oryzae</name>
    <dbReference type="NCBI Taxonomy" id="1844972"/>
    <lineage>
        <taxon>Bacteria</taxon>
        <taxon>Bacillati</taxon>
        <taxon>Bacillota</taxon>
        <taxon>Bacilli</taxon>
        <taxon>Bacillales</taxon>
        <taxon>Paenibacillaceae</taxon>
        <taxon>Paenibacillus</taxon>
    </lineage>
</organism>
<dbReference type="Pfam" id="PF12730">
    <property type="entry name" value="ABC2_membrane_4"/>
    <property type="match status" value="1"/>
</dbReference>
<accession>A0A1A5YQB3</accession>
<reference evidence="2 3" key="1">
    <citation type="submission" date="2016-05" db="EMBL/GenBank/DDBJ databases">
        <title>Paenibacillus oryzae. sp. nov., isolated from the rice root.</title>
        <authorList>
            <person name="Zhang J."/>
            <person name="Zhang X."/>
        </authorList>
    </citation>
    <scope>NUCLEOTIDE SEQUENCE [LARGE SCALE GENOMIC DNA]</scope>
    <source>
        <strain evidence="2 3">1DrF-4</strain>
    </source>
</reference>
<name>A0A1A5YQB3_9BACL</name>
<evidence type="ECO:0000313" key="2">
    <source>
        <dbReference type="EMBL" id="OBR67585.1"/>
    </source>
</evidence>
<feature type="transmembrane region" description="Helical" evidence="1">
    <location>
        <begin position="180"/>
        <end position="203"/>
    </location>
</feature>
<comment type="caution">
    <text evidence="2">The sequence shown here is derived from an EMBL/GenBank/DDBJ whole genome shotgun (WGS) entry which is preliminary data.</text>
</comment>
<dbReference type="RefSeq" id="WP_068680389.1">
    <property type="nucleotide sequence ID" value="NZ_LYPA01000032.1"/>
</dbReference>
<feature type="transmembrane region" description="Helical" evidence="1">
    <location>
        <begin position="112"/>
        <end position="134"/>
    </location>
</feature>
<evidence type="ECO:0000256" key="1">
    <source>
        <dbReference type="SAM" id="Phobius"/>
    </source>
</evidence>
<evidence type="ECO:0000313" key="3">
    <source>
        <dbReference type="Proteomes" id="UP000092024"/>
    </source>
</evidence>
<sequence length="268" mass="28809">MKQADLAKQANLAVLLQIEWLKLKRTPLQWLLLAGPIGFAALIVWYYAGRAVTPGLPALIFDTFVQGASSLALPIGIGLLGGYVILQEELAGNFNGFLGTAISRFRLYGSKLLFMIVLMASAIALSTLTLAAGLQWFTSVPVRWDILAAAAGIGIAASLPLAALHLWVSLAWGMGASAALGGGGLLIAALSATSLGDAVWPYIPWAWPVRLSSMPGLYLLPELPDEAVMDYLWQKTYQGSLLAAVGFVVLWIGGLLWFWRWEGRKAQE</sequence>
<keyword evidence="1" id="KW-0472">Membrane</keyword>